<sequence>MSLKNVLIIDDSKLDAILAKKILEKHQFADNVLLFERAMDALDYLKAFDLGRLNDFPQVIFLDVLMPEMNAQSFLENFLKLPASLRKDVTFVIMSSAIQTEIDENAFANYPHKIFFISKPISEDVLQKVHILYRA</sequence>
<dbReference type="RefSeq" id="WP_166920064.1">
    <property type="nucleotide sequence ID" value="NZ_JAASRN010000002.1"/>
</dbReference>
<gene>
    <name evidence="4" type="ORF">FHS56_001932</name>
</gene>
<feature type="modified residue" description="4-aspartylphosphate" evidence="2">
    <location>
        <position position="63"/>
    </location>
</feature>
<keyword evidence="1 2" id="KW-0597">Phosphoprotein</keyword>
<comment type="caution">
    <text evidence="4">The sequence shown here is derived from an EMBL/GenBank/DDBJ whole genome shotgun (WGS) entry which is preliminary data.</text>
</comment>
<reference evidence="4 5" key="1">
    <citation type="submission" date="2020-03" db="EMBL/GenBank/DDBJ databases">
        <title>Genomic Encyclopedia of Type Strains, Phase IV (KMG-IV): sequencing the most valuable type-strain genomes for metagenomic binning, comparative biology and taxonomic classification.</title>
        <authorList>
            <person name="Goeker M."/>
        </authorList>
    </citation>
    <scope>NUCLEOTIDE SEQUENCE [LARGE SCALE GENOMIC DNA]</scope>
    <source>
        <strain evidence="4 5">DSM 5718</strain>
    </source>
</reference>
<dbReference type="InterPro" id="IPR001789">
    <property type="entry name" value="Sig_transdc_resp-reg_receiver"/>
</dbReference>
<dbReference type="InterPro" id="IPR050595">
    <property type="entry name" value="Bact_response_regulator"/>
</dbReference>
<dbReference type="CDD" id="cd00156">
    <property type="entry name" value="REC"/>
    <property type="match status" value="1"/>
</dbReference>
<evidence type="ECO:0000256" key="1">
    <source>
        <dbReference type="ARBA" id="ARBA00022553"/>
    </source>
</evidence>
<evidence type="ECO:0000256" key="2">
    <source>
        <dbReference type="PROSITE-ProRule" id="PRU00169"/>
    </source>
</evidence>
<evidence type="ECO:0000313" key="4">
    <source>
        <dbReference type="EMBL" id="NIK74419.1"/>
    </source>
</evidence>
<dbReference type="Proteomes" id="UP000537126">
    <property type="component" value="Unassembled WGS sequence"/>
</dbReference>
<dbReference type="Gene3D" id="3.40.50.2300">
    <property type="match status" value="1"/>
</dbReference>
<dbReference type="AlphaFoldDB" id="A0A846MSK3"/>
<dbReference type="PANTHER" id="PTHR44591:SF23">
    <property type="entry name" value="CHEY SUBFAMILY"/>
    <property type="match status" value="1"/>
</dbReference>
<feature type="domain" description="Response regulatory" evidence="3">
    <location>
        <begin position="5"/>
        <end position="134"/>
    </location>
</feature>
<dbReference type="SUPFAM" id="SSF52172">
    <property type="entry name" value="CheY-like"/>
    <property type="match status" value="1"/>
</dbReference>
<keyword evidence="5" id="KW-1185">Reference proteome</keyword>
<evidence type="ECO:0000259" key="3">
    <source>
        <dbReference type="PROSITE" id="PS50110"/>
    </source>
</evidence>
<organism evidence="4 5">
    <name type="scientific">Thermonema lapsum</name>
    <dbReference type="NCBI Taxonomy" id="28195"/>
    <lineage>
        <taxon>Bacteria</taxon>
        <taxon>Pseudomonadati</taxon>
        <taxon>Bacteroidota</taxon>
        <taxon>Cytophagia</taxon>
        <taxon>Cytophagales</taxon>
        <taxon>Thermonemataceae</taxon>
        <taxon>Thermonema</taxon>
    </lineage>
</organism>
<protein>
    <submittedName>
        <fullName evidence="4">CheY-like chemotaxis protein</fullName>
    </submittedName>
</protein>
<name>A0A846MSK3_9BACT</name>
<dbReference type="GO" id="GO:0000160">
    <property type="term" value="P:phosphorelay signal transduction system"/>
    <property type="evidence" value="ECO:0007669"/>
    <property type="project" value="InterPro"/>
</dbReference>
<dbReference type="InterPro" id="IPR011006">
    <property type="entry name" value="CheY-like_superfamily"/>
</dbReference>
<dbReference type="Pfam" id="PF00072">
    <property type="entry name" value="Response_reg"/>
    <property type="match status" value="1"/>
</dbReference>
<dbReference type="EMBL" id="JAASRN010000002">
    <property type="protein sequence ID" value="NIK74419.1"/>
    <property type="molecule type" value="Genomic_DNA"/>
</dbReference>
<dbReference type="PROSITE" id="PS50110">
    <property type="entry name" value="RESPONSE_REGULATORY"/>
    <property type="match status" value="1"/>
</dbReference>
<evidence type="ECO:0000313" key="5">
    <source>
        <dbReference type="Proteomes" id="UP000537126"/>
    </source>
</evidence>
<proteinExistence type="predicted"/>
<accession>A0A846MSK3</accession>
<dbReference type="PANTHER" id="PTHR44591">
    <property type="entry name" value="STRESS RESPONSE REGULATOR PROTEIN 1"/>
    <property type="match status" value="1"/>
</dbReference>